<dbReference type="InterPro" id="IPR014752">
    <property type="entry name" value="Arrestin-like_C"/>
</dbReference>
<dbReference type="Gene3D" id="2.60.40.640">
    <property type="match status" value="1"/>
</dbReference>
<evidence type="ECO:0000313" key="3">
    <source>
        <dbReference type="EMBL" id="RKP35899.1"/>
    </source>
</evidence>
<reference evidence="4" key="1">
    <citation type="journal article" date="2018" name="Nat. Microbiol.">
        <title>Leveraging single-cell genomics to expand the fungal tree of life.</title>
        <authorList>
            <person name="Ahrendt S.R."/>
            <person name="Quandt C.A."/>
            <person name="Ciobanu D."/>
            <person name="Clum A."/>
            <person name="Salamov A."/>
            <person name="Andreopoulos B."/>
            <person name="Cheng J.F."/>
            <person name="Woyke T."/>
            <person name="Pelin A."/>
            <person name="Henrissat B."/>
            <person name="Reynolds N.K."/>
            <person name="Benny G.L."/>
            <person name="Smith M.E."/>
            <person name="James T.Y."/>
            <person name="Grigoriev I.V."/>
        </authorList>
    </citation>
    <scope>NUCLEOTIDE SEQUENCE [LARGE SCALE GENOMIC DNA]</scope>
    <source>
        <strain evidence="4">RSA 468</strain>
    </source>
</reference>
<dbReference type="InterPro" id="IPR014756">
    <property type="entry name" value="Ig_E-set"/>
</dbReference>
<dbReference type="PANTHER" id="PTHR11188:SF17">
    <property type="entry name" value="FI21816P1"/>
    <property type="match status" value="1"/>
</dbReference>
<feature type="compositionally biased region" description="Low complexity" evidence="1">
    <location>
        <begin position="179"/>
        <end position="191"/>
    </location>
</feature>
<feature type="region of interest" description="Disordered" evidence="1">
    <location>
        <begin position="78"/>
        <end position="121"/>
    </location>
</feature>
<dbReference type="SMART" id="SM01017">
    <property type="entry name" value="Arrestin_C"/>
    <property type="match status" value="1"/>
</dbReference>
<feature type="compositionally biased region" description="Low complexity" evidence="1">
    <location>
        <begin position="82"/>
        <end position="105"/>
    </location>
</feature>
<feature type="domain" description="Arrestin C-terminal-like" evidence="2">
    <location>
        <begin position="436"/>
        <end position="722"/>
    </location>
</feature>
<sequence>MAYSQNFATVPLIGRTLNENIYCPPPRPDQSSAEINPLCILLDRSHIKEASDDFTALCRSANRLSTVPYPSNHHHTPAYDLPPSFSSPSSPSVSSLHLPPTSHSTRYPQSQPVTPLGGSPVLNDRWATTAAAGQAYPSLDDGARDDFHLNGSSRSGSHHHHPHHDYHNSSSTTPEYDDLLTLSSGHTLTSRLTRRHSPTRSQSQRSTTQSTPPPSTSSALSSTGMFKRLAALSSSAAGKVHPSGGNSAPLLRIITTENVLIFRGGADESRGRILRGTVCLSLTAPLKTKAIRLTFQGIEKIDCYLETHPSSASNAWGESNASNFANQTTRHVSEKRTLISHDWTFVTPKPGQTMVTLQPGSYAWPFEIALPGDLPESLTVPHGQVAYVLRAEVERPTLCFNIVEKKTIIVQRYAIPNESHLLSEASQPPWYSGYHKESNIRYSVQVPNSVYAFGELIPVHIRLRSESADRVPSTATAANGMDTSMFGGSERHTPPALRDLPPVPLSPTEAGRSPYPVSPRSSFTASAGEQEETTTDQTADSAAAPFLPSSLPHKAPFPNPRASTTTDRVPTMGPFGERLSNHHATSRPSTTHHPATGPSSEGSNHAGRRHLGVHCISVSINEYTYYTSAVQSDLHRRVPRVVQKIKLPLSPLLTQSDEYETTAYIRVPKPSHPADFKSIAQNCRTQYLKVKHKIKVGIEVKQEELQGKILVTLPITIMLAPLDHMLEDPPVYRDDDCRLQDGDLVETTASASNTVPNSAYGSPVLTTATTTTNLTSACSTAPMSLANSPVMGPGATATATSGAPTTAATSYFQLAPAQPLLPPLLANQGRTSSVTSVSSSSPPLSSIGGSGGLQQPPAAVAAASTLAARRSQFTTRSSSLQNLSLALHHSLGDLAPGAATTTATSSTEAPGTTYSSPLLRELPTTPTSPPPCYSEYSSPSLAAERFAGSQTSSNHSFHAARHSKYSSPNIVQY</sequence>
<feature type="region of interest" description="Disordered" evidence="1">
    <location>
        <begin position="897"/>
        <end position="973"/>
    </location>
</feature>
<protein>
    <recommendedName>
        <fullName evidence="2">Arrestin C-terminal-like domain-containing protein</fullName>
    </recommendedName>
</protein>
<dbReference type="GO" id="GO:0005829">
    <property type="term" value="C:cytosol"/>
    <property type="evidence" value="ECO:0007669"/>
    <property type="project" value="TreeGrafter"/>
</dbReference>
<dbReference type="InterPro" id="IPR011021">
    <property type="entry name" value="Arrestin-like_N"/>
</dbReference>
<dbReference type="SUPFAM" id="SSF81296">
    <property type="entry name" value="E set domains"/>
    <property type="match status" value="1"/>
</dbReference>
<dbReference type="STRING" id="215637.A0A4V1J4K7"/>
<dbReference type="AlphaFoldDB" id="A0A4V1J4K7"/>
<dbReference type="GO" id="GO:0031625">
    <property type="term" value="F:ubiquitin protein ligase binding"/>
    <property type="evidence" value="ECO:0007669"/>
    <property type="project" value="TreeGrafter"/>
</dbReference>
<proteinExistence type="predicted"/>
<feature type="compositionally biased region" description="Low complexity" evidence="1">
    <location>
        <begin position="535"/>
        <end position="544"/>
    </location>
</feature>
<feature type="compositionally biased region" description="Low complexity" evidence="1">
    <location>
        <begin position="199"/>
        <end position="221"/>
    </location>
</feature>
<organism evidence="3 4">
    <name type="scientific">Dimargaris cristalligena</name>
    <dbReference type="NCBI Taxonomy" id="215637"/>
    <lineage>
        <taxon>Eukaryota</taxon>
        <taxon>Fungi</taxon>
        <taxon>Fungi incertae sedis</taxon>
        <taxon>Zoopagomycota</taxon>
        <taxon>Kickxellomycotina</taxon>
        <taxon>Dimargaritomycetes</taxon>
        <taxon>Dimargaritales</taxon>
        <taxon>Dimargaritaceae</taxon>
        <taxon>Dimargaris</taxon>
    </lineage>
</organism>
<name>A0A4V1J4K7_9FUNG</name>
<feature type="region of interest" description="Disordered" evidence="1">
    <location>
        <begin position="136"/>
        <end position="221"/>
    </location>
</feature>
<feature type="region of interest" description="Disordered" evidence="1">
    <location>
        <begin position="467"/>
        <end position="607"/>
    </location>
</feature>
<dbReference type="InterPro" id="IPR011022">
    <property type="entry name" value="Arrestin_C-like"/>
</dbReference>
<dbReference type="GO" id="GO:0030674">
    <property type="term" value="F:protein-macromolecule adaptor activity"/>
    <property type="evidence" value="ECO:0007669"/>
    <property type="project" value="TreeGrafter"/>
</dbReference>
<dbReference type="EMBL" id="ML002761">
    <property type="protein sequence ID" value="RKP35899.1"/>
    <property type="molecule type" value="Genomic_DNA"/>
</dbReference>
<keyword evidence="4" id="KW-1185">Reference proteome</keyword>
<dbReference type="Proteomes" id="UP000268162">
    <property type="component" value="Unassembled WGS sequence"/>
</dbReference>
<dbReference type="InterPro" id="IPR050357">
    <property type="entry name" value="Arrestin_domain-protein"/>
</dbReference>
<feature type="compositionally biased region" description="Polar residues" evidence="1">
    <location>
        <begin position="582"/>
        <end position="603"/>
    </location>
</feature>
<evidence type="ECO:0000256" key="1">
    <source>
        <dbReference type="SAM" id="MobiDB-lite"/>
    </source>
</evidence>
<evidence type="ECO:0000259" key="2">
    <source>
        <dbReference type="SMART" id="SM01017"/>
    </source>
</evidence>
<dbReference type="GO" id="GO:0005886">
    <property type="term" value="C:plasma membrane"/>
    <property type="evidence" value="ECO:0007669"/>
    <property type="project" value="TreeGrafter"/>
</dbReference>
<evidence type="ECO:0000313" key="4">
    <source>
        <dbReference type="Proteomes" id="UP000268162"/>
    </source>
</evidence>
<dbReference type="GO" id="GO:0070086">
    <property type="term" value="P:ubiquitin-dependent endocytosis"/>
    <property type="evidence" value="ECO:0007669"/>
    <property type="project" value="TreeGrafter"/>
</dbReference>
<feature type="region of interest" description="Disordered" evidence="1">
    <location>
        <begin position="823"/>
        <end position="856"/>
    </location>
</feature>
<accession>A0A4V1J4K7</accession>
<dbReference type="Pfam" id="PF02752">
    <property type="entry name" value="Arrestin_C"/>
    <property type="match status" value="1"/>
</dbReference>
<dbReference type="Pfam" id="PF00339">
    <property type="entry name" value="Arrestin_N"/>
    <property type="match status" value="1"/>
</dbReference>
<feature type="compositionally biased region" description="Low complexity" evidence="1">
    <location>
        <begin position="897"/>
        <end position="925"/>
    </location>
</feature>
<gene>
    <name evidence="3" type="ORF">BJ085DRAFT_35553</name>
</gene>
<dbReference type="PANTHER" id="PTHR11188">
    <property type="entry name" value="ARRESTIN DOMAIN CONTAINING PROTEIN"/>
    <property type="match status" value="1"/>
</dbReference>